<name>A0A179FDD8_METCM</name>
<dbReference type="SMART" id="SM00321">
    <property type="entry name" value="WSC"/>
    <property type="match status" value="3"/>
</dbReference>
<feature type="domain" description="WSC" evidence="12">
    <location>
        <begin position="597"/>
        <end position="688"/>
    </location>
</feature>
<dbReference type="InterPro" id="IPR002207">
    <property type="entry name" value="Peroxidase_I"/>
</dbReference>
<keyword evidence="5 10" id="KW-0732">Signal</keyword>
<proteinExistence type="inferred from homology"/>
<dbReference type="PANTHER" id="PTHR24269">
    <property type="entry name" value="KREMEN PROTEIN"/>
    <property type="match status" value="1"/>
</dbReference>
<evidence type="ECO:0000256" key="8">
    <source>
        <dbReference type="ARBA" id="ARBA00023180"/>
    </source>
</evidence>
<dbReference type="InterPro" id="IPR002016">
    <property type="entry name" value="Haem_peroxidase"/>
</dbReference>
<feature type="domain" description="Plant heme peroxidase family profile" evidence="11">
    <location>
        <begin position="121"/>
        <end position="274"/>
    </location>
</feature>
<evidence type="ECO:0000256" key="5">
    <source>
        <dbReference type="ARBA" id="ARBA00022729"/>
    </source>
</evidence>
<dbReference type="PANTHER" id="PTHR24269:SF16">
    <property type="entry name" value="PROTEIN SLG1"/>
    <property type="match status" value="1"/>
</dbReference>
<comment type="similarity">
    <text evidence="3">Belongs to the peroxidase family. Cytochrome c peroxidase subfamily.</text>
</comment>
<reference evidence="13 14" key="1">
    <citation type="journal article" date="2016" name="PLoS Pathog.">
        <title>Biosynthesis of antibiotic leucinostatins in bio-control fungus Purpureocillium lilacinum and their inhibition on phytophthora revealed by genome mining.</title>
        <authorList>
            <person name="Wang G."/>
            <person name="Liu Z."/>
            <person name="Lin R."/>
            <person name="Li E."/>
            <person name="Mao Z."/>
            <person name="Ling J."/>
            <person name="Yang Y."/>
            <person name="Yin W.B."/>
            <person name="Xie B."/>
        </authorList>
    </citation>
    <scope>NUCLEOTIDE SEQUENCE [LARGE SCALE GENOMIC DNA]</scope>
    <source>
        <strain evidence="13">170</strain>
    </source>
</reference>
<keyword evidence="6" id="KW-1133">Transmembrane helix</keyword>
<evidence type="ECO:0000256" key="2">
    <source>
        <dbReference type="ARBA" id="ARBA00004167"/>
    </source>
</evidence>
<evidence type="ECO:0000256" key="1">
    <source>
        <dbReference type="ARBA" id="ARBA00003917"/>
    </source>
</evidence>
<sequence>MKTSPVLLGLFGLAGSAMADPTWPSPIDELEEIMFQVNSFRSRKFADTVNPCTNEASGPGRRNAAEWLRVAFHDMSTANTFFKTGGLDGSLQYELDNGENTGPGHRTTLNFMGPYVTSRSSLADLIALGVYTSVRSCGGPIVPIRAGRKDATGAGALGVPQPQNSAITFQQQFERMGFTTEEMIQVTACGHTIGGVHQDEFPDLMPAKGVVNRQVALDSSDAVFDNKVVTEYLSGNTSNPLVVGPSVRINKNSDFKVFNVDGNKTVTALTDENTFKTVCQSVLQKMIDVVPPSVTLTDPIVPYNVKPVNLQLTLANGGSGLQFTGFIRVKTTGLPKDSIKNVAITYKDRKGNTDCGASSCTITSTVQGVAQGFDDTFSFYPIEAVIPAASGISSFTVTVNNADGTSKLHDNNGNGYPLQDDILFQAPQSCVTGSSGALTVVAAVRNDIAANGAQASITYKTAQTNSPVAVLNNATVALQKGACIGKYTLFSAQYTIPGSLPYQSRVDVIAGDKADTFKAITDIGGTCTEFPNPGACNADPPVNSTTTSTPPGSTTSTTPPITDPVTTTTTTAGNVSTTTTSATQAPVTPTHRATVGGYTHVSCWTEGVGVRALAGISFANDTMTLDKCADYCKAYVYWGTEYGRECYCGNSLDKTSSAAALADCNMACGGEPSEYCGAGNRLELYSTTSAPVTPTPTATLIHKPTVSPYTLVGCWTEGNGVRALDQGSTVSDKMTNEACATYCKSFKYFGTEYGSECYCGSYLAESSKTAPLADCNMPCSGDQYQYCGAGGRLELYQNPNITTGNPEQPASVGNYVLVGCQTEGNNTRALGGSALAQDDMTNEVCANWCKDFEYFGTEYGRECYCGNTLDASSLVAPASECRMLCAGSPTEYCGAGNRLSVYKKKQIPPAETQKRRRRGH</sequence>
<dbReference type="InterPro" id="IPR051836">
    <property type="entry name" value="Kremen_rcpt"/>
</dbReference>
<feature type="region of interest" description="Disordered" evidence="9">
    <location>
        <begin position="538"/>
        <end position="586"/>
    </location>
</feature>
<evidence type="ECO:0000256" key="6">
    <source>
        <dbReference type="ARBA" id="ARBA00022989"/>
    </source>
</evidence>
<feature type="compositionally biased region" description="Low complexity" evidence="9">
    <location>
        <begin position="540"/>
        <end position="586"/>
    </location>
</feature>
<dbReference type="EMBL" id="LSBJ02000006">
    <property type="protein sequence ID" value="OAQ63387.1"/>
    <property type="molecule type" value="Genomic_DNA"/>
</dbReference>
<keyword evidence="7" id="KW-0472">Membrane</keyword>
<dbReference type="PRINTS" id="PR00458">
    <property type="entry name" value="PEROXIDASE"/>
</dbReference>
<evidence type="ECO:0000313" key="13">
    <source>
        <dbReference type="EMBL" id="OAQ63387.1"/>
    </source>
</evidence>
<dbReference type="InterPro" id="IPR010255">
    <property type="entry name" value="Haem_peroxidase_sf"/>
</dbReference>
<dbReference type="Gene3D" id="1.10.420.10">
    <property type="entry name" value="Peroxidase, domain 2"/>
    <property type="match status" value="1"/>
</dbReference>
<keyword evidence="4" id="KW-0812">Transmembrane</keyword>
<gene>
    <name evidence="13" type="ORF">VFPPC_09908</name>
</gene>
<evidence type="ECO:0000259" key="11">
    <source>
        <dbReference type="PROSITE" id="PS50873"/>
    </source>
</evidence>
<evidence type="ECO:0000256" key="3">
    <source>
        <dbReference type="ARBA" id="ARBA00005997"/>
    </source>
</evidence>
<feature type="signal peptide" evidence="10">
    <location>
        <begin position="1"/>
        <end position="19"/>
    </location>
</feature>
<organism evidence="13 14">
    <name type="scientific">Pochonia chlamydosporia 170</name>
    <dbReference type="NCBI Taxonomy" id="1380566"/>
    <lineage>
        <taxon>Eukaryota</taxon>
        <taxon>Fungi</taxon>
        <taxon>Dikarya</taxon>
        <taxon>Ascomycota</taxon>
        <taxon>Pezizomycotina</taxon>
        <taxon>Sordariomycetes</taxon>
        <taxon>Hypocreomycetidae</taxon>
        <taxon>Hypocreales</taxon>
        <taxon>Clavicipitaceae</taxon>
        <taxon>Pochonia</taxon>
    </lineage>
</organism>
<evidence type="ECO:0000259" key="12">
    <source>
        <dbReference type="PROSITE" id="PS51212"/>
    </source>
</evidence>
<dbReference type="AlphaFoldDB" id="A0A179FDD8"/>
<dbReference type="SUPFAM" id="SSF48113">
    <property type="entry name" value="Heme-dependent peroxidases"/>
    <property type="match status" value="1"/>
</dbReference>
<accession>A0A179FDD8</accession>
<dbReference type="PROSITE" id="PS50873">
    <property type="entry name" value="PEROXIDASE_4"/>
    <property type="match status" value="1"/>
</dbReference>
<dbReference type="GO" id="GO:0005886">
    <property type="term" value="C:plasma membrane"/>
    <property type="evidence" value="ECO:0007669"/>
    <property type="project" value="TreeGrafter"/>
</dbReference>
<feature type="domain" description="WSC" evidence="12">
    <location>
        <begin position="708"/>
        <end position="799"/>
    </location>
</feature>
<dbReference type="Proteomes" id="UP000078397">
    <property type="component" value="Unassembled WGS sequence"/>
</dbReference>
<dbReference type="GO" id="GO:0020037">
    <property type="term" value="F:heme binding"/>
    <property type="evidence" value="ECO:0007669"/>
    <property type="project" value="InterPro"/>
</dbReference>
<dbReference type="FunFam" id="1.10.520.10:FF:000020">
    <property type="entry name" value="Peroxisomal ascorbate peroxidase"/>
    <property type="match status" value="1"/>
</dbReference>
<dbReference type="InterPro" id="IPR002889">
    <property type="entry name" value="WSC_carb-bd"/>
</dbReference>
<dbReference type="OrthoDB" id="5985073at2759"/>
<dbReference type="RefSeq" id="XP_018140967.1">
    <property type="nucleotide sequence ID" value="XM_018288367.1"/>
</dbReference>
<dbReference type="Pfam" id="PF01822">
    <property type="entry name" value="WSC"/>
    <property type="match status" value="3"/>
</dbReference>
<keyword evidence="8" id="KW-0325">Glycoprotein</keyword>
<dbReference type="GeneID" id="28852361"/>
<comment type="caution">
    <text evidence="13">The sequence shown here is derived from an EMBL/GenBank/DDBJ whole genome shotgun (WGS) entry which is preliminary data.</text>
</comment>
<keyword evidence="14" id="KW-1185">Reference proteome</keyword>
<dbReference type="GO" id="GO:0006979">
    <property type="term" value="P:response to oxidative stress"/>
    <property type="evidence" value="ECO:0007669"/>
    <property type="project" value="InterPro"/>
</dbReference>
<comment type="subcellular location">
    <subcellularLocation>
        <location evidence="2">Membrane</location>
        <topology evidence="2">Single-pass membrane protein</topology>
    </subcellularLocation>
</comment>
<comment type="function">
    <text evidence="1">Destroys radicals which are normally produced within the cells and which are toxic to biological systems.</text>
</comment>
<evidence type="ECO:0000256" key="9">
    <source>
        <dbReference type="SAM" id="MobiDB-lite"/>
    </source>
</evidence>
<dbReference type="PROSITE" id="PS51212">
    <property type="entry name" value="WSC"/>
    <property type="match status" value="3"/>
</dbReference>
<dbReference type="Gene3D" id="1.10.520.10">
    <property type="match status" value="1"/>
</dbReference>
<evidence type="ECO:0000313" key="14">
    <source>
        <dbReference type="Proteomes" id="UP000078397"/>
    </source>
</evidence>
<dbReference type="PRINTS" id="PR00459">
    <property type="entry name" value="ASPEROXIDASE"/>
</dbReference>
<evidence type="ECO:0000256" key="4">
    <source>
        <dbReference type="ARBA" id="ARBA00022692"/>
    </source>
</evidence>
<dbReference type="Pfam" id="PF00141">
    <property type="entry name" value="peroxidase"/>
    <property type="match status" value="1"/>
</dbReference>
<protein>
    <submittedName>
        <fullName evidence="13">WSC domain-containing protein</fullName>
    </submittedName>
</protein>
<dbReference type="GO" id="GO:0004601">
    <property type="term" value="F:peroxidase activity"/>
    <property type="evidence" value="ECO:0007669"/>
    <property type="project" value="InterPro"/>
</dbReference>
<dbReference type="KEGG" id="pchm:VFPPC_09908"/>
<feature type="domain" description="WSC" evidence="12">
    <location>
        <begin position="814"/>
        <end position="905"/>
    </location>
</feature>
<dbReference type="STRING" id="1380566.A0A179FDD8"/>
<feature type="chain" id="PRO_5008101611" evidence="10">
    <location>
        <begin position="20"/>
        <end position="920"/>
    </location>
</feature>
<evidence type="ECO:0000256" key="7">
    <source>
        <dbReference type="ARBA" id="ARBA00023136"/>
    </source>
</evidence>
<evidence type="ECO:0000256" key="10">
    <source>
        <dbReference type="SAM" id="SignalP"/>
    </source>
</evidence>